<evidence type="ECO:0000259" key="4">
    <source>
        <dbReference type="PROSITE" id="PS50878"/>
    </source>
</evidence>
<feature type="signal peptide" evidence="2">
    <location>
        <begin position="1"/>
        <end position="26"/>
    </location>
</feature>
<dbReference type="CDD" id="cd22744">
    <property type="entry name" value="OTU"/>
    <property type="match status" value="1"/>
</dbReference>
<dbReference type="Gene3D" id="3.90.70.80">
    <property type="match status" value="1"/>
</dbReference>
<comment type="caution">
    <text evidence="5">The sequence shown here is derived from an EMBL/GenBank/DDBJ whole genome shotgun (WGS) entry which is preliminary data.</text>
</comment>
<feature type="compositionally biased region" description="Basic residues" evidence="1">
    <location>
        <begin position="525"/>
        <end position="539"/>
    </location>
</feature>
<keyword evidence="6" id="KW-1185">Reference proteome</keyword>
<dbReference type="InterPro" id="IPR050704">
    <property type="entry name" value="Peptidase_C85-like"/>
</dbReference>
<feature type="domain" description="OTU" evidence="3">
    <location>
        <begin position="1040"/>
        <end position="1178"/>
    </location>
</feature>
<dbReference type="PROSITE" id="PS50802">
    <property type="entry name" value="OTU"/>
    <property type="match status" value="1"/>
</dbReference>
<feature type="compositionally biased region" description="Basic and acidic residues" evidence="1">
    <location>
        <begin position="123"/>
        <end position="133"/>
    </location>
</feature>
<dbReference type="InterPro" id="IPR043502">
    <property type="entry name" value="DNA/RNA_pol_sf"/>
</dbReference>
<dbReference type="Pfam" id="PF02338">
    <property type="entry name" value="OTU"/>
    <property type="match status" value="1"/>
</dbReference>
<evidence type="ECO:0000259" key="3">
    <source>
        <dbReference type="PROSITE" id="PS50802"/>
    </source>
</evidence>
<dbReference type="EMBL" id="LSRX01000144">
    <property type="protein sequence ID" value="OLQ07232.1"/>
    <property type="molecule type" value="Genomic_DNA"/>
</dbReference>
<feature type="compositionally biased region" description="Polar residues" evidence="1">
    <location>
        <begin position="1240"/>
        <end position="1254"/>
    </location>
</feature>
<dbReference type="InterPro" id="IPR003323">
    <property type="entry name" value="OTU_dom"/>
</dbReference>
<feature type="compositionally biased region" description="Basic and acidic residues" evidence="1">
    <location>
        <begin position="318"/>
        <end position="336"/>
    </location>
</feature>
<feature type="region of interest" description="Disordered" evidence="1">
    <location>
        <begin position="512"/>
        <end position="600"/>
    </location>
</feature>
<sequence>MAVLKAAAASSLLATLTLLAMLVVLAKEQVKSTRKGPRYPLPTLCFEQVQVKTMVVAGILLVGGTQGCLLILRVAVALHLWLAALVKADDCCDFEDDSGLASYSDLVDSRPSGFVICGNRTQEPRSVHQDPGKGQEWYLDGTRTLGPRKHQQDPRQDKEEPRKLPSPPEPVLLFSASASCGGTVTVAKAAEAVAASDYRGECRVCASSCDLGDFGRAGCAAYWGRQDKEELSEYPSPPEPEVLCGVPASRGGMTIAASAAEDAIVSGGQDDCKDFASSCWSSGRVMCGNRTLEPRIVHQDPREGEHWYLDGTRTRGPRRNDQDPPKDKEEPRELPRLRYSSPRGLPRALCNRAGHGELVLGTRCCGNHFTPNLGTFTANCEDGRCYGLQGEICNFGVTNFDGFSFEATLEDGAESERAEREVCGLFSSCCLCLEGVGQLVCNLLYCCAPASMSFARRGGHSPFVGVRVGEASHPGPRQPKGGLQGLLQNCGFDLQSMLRDMIKQLVAEVIGTMPGPGAQTPRLSAKAKKRRKLKLRRAALQKGGAGGSQGQAGNSPAPAPSAEPKGKGKGKGKGSGKGSGSPVPRSPATPAAPSSDEWKLVQRKPVQEESFLLRPQDWNSQLINFNDLAATFEAADPKGCFEAVVHCKAAEISIAKLILGSSNREFSTLLVAVDLSKKELESHELAKESGVRQSIPGKVGSLVKFREGLAYQFSSKGRGAPQPKGLKAPLKVEARDTGVLFVKVPQAFCPADKWKSFLQRPKSAIAAWTATNHVQITDSWSWSEEKLPSGAHQVFGILRAPTKDLPALLGLSGHSGVFVFPPGSMKERITVEWLDRLPKEADRDYHARAMRAQSIGLACSGTRLGWKKPIDENTRFSRIWMLNGCPKHWDMRHAADLLADHFHDVKLIRQSVRGADKVFMFRGAACLGPDSDLIPIAAQDGDESKVMLWAALAPPKQEQVKQKKLRGGSTPFVSAETERFAPVAQSRTKESESQEAEPMDTTTTQEGKTGEANKEASAKKEAAGDAKRVKISLRETPKGCSRVATPTDGNCLYHAFGAAYAWAKGQKTAINHLDLRARVADHLERHASEYEPAWAADGRPGPKGTPVEDWQTFVQAIGEPGAWSGETELKALCKLFSTRIVVVPSDPRWHVCIYGKAKYKDLGAIFFADKHFDFLKPDGDKYPEDIAKVKTDSNGGWLVGGISEACSASSCSSARPSRAASRAAGISQAATSVFTRAPKQGQSRSGAKTSTSMRNRGKGIAAAKSVTTVRKNLKQDELVALEECAGAKVSRPTGRPRRCQWIQNGCVRCRLCPFVFKTEDAKLAYCRLKVHVRFHHPGYTPSGIPKSDFNNKMPSVVTELSEDQDAAWRCRYCKYGISIEQAAVAGVDRQARDKLLHKKAFHPRLSWKKWQGADYTSRAVAATATRFKAFLEKHTQACPELQEHFTFFRWPQFVGKENAAKQINPIRYLPAWACNACFAPFRKLDLAKKHLEDKCTSWPHPNTPKDRAKMRLTHLAKDKARLLASKVDVSVDSRASWAAEWKRLPFKAVKVCEAEGLTRHAAALVDLQVAGRTEVVLCVAAYLQSGQPDRAEAQAKDLLVSADYCGRPSLLFGDWNTTQEEGFIAEALQRGMVHACDTAARGEALPPTGPPRLGTSRRRRIDYGLTLRDFVATEVLHVPEVEIGALSDHRVVVYQFEGDAPGSLTTPPRRHTPHPDPCEEDFVFPGEAEARFRAHLAEDLDGAWSYLSDWAEHLLFEPAQGAQVPRSQLWDPVRPRRRRDTDHELDQSPGLRALRRLLRKLQVCAHRPWDGALTSKCQAACGKARALFPDLPRLHCGSLEAAQLVQQLVAKESKRERDLHLQRWKERMDQDLGAVRSYVKRRAAEQLAWEQEPPDLQQTSGGWHPALAVREQAEVWTSTWSRPFTGNPEEIDEVLRDVPRPPPVDLELTIEAEDLWRATSAMRGKAAGVDGWLPSELLQLPKAWFRWAAQLWTQILRTGRVPAQWKRARVALLWKSRRRTRPITLLGSLWRAGTRVLQAQLGPWIASWADHTAAGGLPGTSVQSALMQIRKAMADGAEAFIQTDIKGYFDHIHLTTLRKAMQHMRFPPQVLRVLEDFYTGAERIYSLSGSLSPSWSQIFCGIAQGCPLSPVLAATLSYIWSRYVIGNSERETAAIAFVDDRTLWIHKGCSVQALRTAMARSTKYDRAFGFQLSQEKCTVTAPSPGPEHEALAKELGFKVVPDLEILGVRAKFQGGWTLLNYQARFNWRTMLPELPDVLRTLRPGCDSFAVTKVWLQQHYRQLYVARTGRVRQRFHRDEEGLAVGLDLPPPRMDHDYFFDGLHAAMGMSLRKITLTALGAGGSCWFYNAGGAFDEQHDRWKCLCGLRKPSRVHMLWACEATASLRTQLQLPVDRCEERLLLRGVPEEPPPPPALAPQELLNDLTSAVETQLAEDPAVLFMASDGSEFQGVGAFAVVVHPGEFTCAMGNNDEDQSSFKQELLGFDFAAKAVCRAATTTKWARRVVFVLDCQSALSVVQRGGETFSYLLKLVDSVKASSLRALRGQGVAVTCAWVPSHGKKPRWQAPAGLCSDLLRVLNDKADVAAGSCRKRRTAGGAREAWWRLREEARSWELRAIQASASASEALHLELRRRGLRPRECAPPAVGPSVAEAAAVADAAAAALGGQNL</sequence>
<organism evidence="5 6">
    <name type="scientific">Symbiodinium microadriaticum</name>
    <name type="common">Dinoflagellate</name>
    <name type="synonym">Zooxanthella microadriatica</name>
    <dbReference type="NCBI Taxonomy" id="2951"/>
    <lineage>
        <taxon>Eukaryota</taxon>
        <taxon>Sar</taxon>
        <taxon>Alveolata</taxon>
        <taxon>Dinophyceae</taxon>
        <taxon>Suessiales</taxon>
        <taxon>Symbiodiniaceae</taxon>
        <taxon>Symbiodinium</taxon>
    </lineage>
</organism>
<feature type="region of interest" description="Disordered" evidence="1">
    <location>
        <begin position="1235"/>
        <end position="1254"/>
    </location>
</feature>
<dbReference type="SUPFAM" id="SSF56219">
    <property type="entry name" value="DNase I-like"/>
    <property type="match status" value="1"/>
</dbReference>
<feature type="region of interest" description="Disordered" evidence="1">
    <location>
        <begin position="302"/>
        <end position="340"/>
    </location>
</feature>
<evidence type="ECO:0000313" key="6">
    <source>
        <dbReference type="Proteomes" id="UP000186817"/>
    </source>
</evidence>
<accession>A0A1Q9EII2</accession>
<name>A0A1Q9EII2_SYMMI</name>
<feature type="region of interest" description="Disordered" evidence="1">
    <location>
        <begin position="123"/>
        <end position="169"/>
    </location>
</feature>
<feature type="compositionally biased region" description="Basic and acidic residues" evidence="1">
    <location>
        <begin position="150"/>
        <end position="163"/>
    </location>
</feature>
<gene>
    <name evidence="5" type="ORF">AK812_SmicGene9419</name>
</gene>
<reference evidence="5 6" key="1">
    <citation type="submission" date="2016-02" db="EMBL/GenBank/DDBJ databases">
        <title>Genome analysis of coral dinoflagellate symbionts highlights evolutionary adaptations to a symbiotic lifestyle.</title>
        <authorList>
            <person name="Aranda M."/>
            <person name="Li Y."/>
            <person name="Liew Y.J."/>
            <person name="Baumgarten S."/>
            <person name="Simakov O."/>
            <person name="Wilson M."/>
            <person name="Piel J."/>
            <person name="Ashoor H."/>
            <person name="Bougouffa S."/>
            <person name="Bajic V.B."/>
            <person name="Ryu T."/>
            <person name="Ravasi T."/>
            <person name="Bayer T."/>
            <person name="Micklem G."/>
            <person name="Kim H."/>
            <person name="Bhak J."/>
            <person name="Lajeunesse T.C."/>
            <person name="Voolstra C.R."/>
        </authorList>
    </citation>
    <scope>NUCLEOTIDE SEQUENCE [LARGE SCALE GENOMIC DNA]</scope>
    <source>
        <strain evidence="5 6">CCMP2467</strain>
    </source>
</reference>
<dbReference type="SUPFAM" id="SSF54001">
    <property type="entry name" value="Cysteine proteinases"/>
    <property type="match status" value="1"/>
</dbReference>
<dbReference type="Proteomes" id="UP000186817">
    <property type="component" value="Unassembled WGS sequence"/>
</dbReference>
<dbReference type="PROSITE" id="PS50878">
    <property type="entry name" value="RT_POL"/>
    <property type="match status" value="1"/>
</dbReference>
<dbReference type="InterPro" id="IPR000477">
    <property type="entry name" value="RT_dom"/>
</dbReference>
<dbReference type="SUPFAM" id="SSF56672">
    <property type="entry name" value="DNA/RNA polymerases"/>
    <property type="match status" value="1"/>
</dbReference>
<dbReference type="GO" id="GO:0016579">
    <property type="term" value="P:protein deubiquitination"/>
    <property type="evidence" value="ECO:0007669"/>
    <property type="project" value="TreeGrafter"/>
</dbReference>
<dbReference type="PANTHER" id="PTHR12419:SF7">
    <property type="entry name" value="OTU DOMAIN-CONTAINING PROTEIN 3"/>
    <property type="match status" value="1"/>
</dbReference>
<dbReference type="OrthoDB" id="420162at2759"/>
<feature type="compositionally biased region" description="Low complexity" evidence="1">
    <location>
        <begin position="580"/>
        <end position="595"/>
    </location>
</feature>
<protein>
    <submittedName>
        <fullName evidence="5">Putative 149 kDa protein</fullName>
    </submittedName>
</protein>
<feature type="compositionally biased region" description="Basic and acidic residues" evidence="1">
    <location>
        <begin position="1008"/>
        <end position="1028"/>
    </location>
</feature>
<evidence type="ECO:0000313" key="5">
    <source>
        <dbReference type="EMBL" id="OLQ07232.1"/>
    </source>
</evidence>
<feature type="domain" description="Reverse transcriptase" evidence="4">
    <location>
        <begin position="1994"/>
        <end position="2239"/>
    </location>
</feature>
<proteinExistence type="predicted"/>
<dbReference type="InterPro" id="IPR036691">
    <property type="entry name" value="Endo/exonu/phosph_ase_sf"/>
</dbReference>
<dbReference type="PANTHER" id="PTHR12419">
    <property type="entry name" value="OTU DOMAIN CONTAINING PROTEIN"/>
    <property type="match status" value="1"/>
</dbReference>
<feature type="region of interest" description="Disordered" evidence="1">
    <location>
        <begin position="1766"/>
        <end position="1785"/>
    </location>
</feature>
<dbReference type="InterPro" id="IPR038765">
    <property type="entry name" value="Papain-like_cys_pep_sf"/>
</dbReference>
<dbReference type="Gene3D" id="3.60.10.10">
    <property type="entry name" value="Endonuclease/exonuclease/phosphatase"/>
    <property type="match status" value="1"/>
</dbReference>
<dbReference type="GO" id="GO:0004843">
    <property type="term" value="F:cysteine-type deubiquitinase activity"/>
    <property type="evidence" value="ECO:0007669"/>
    <property type="project" value="TreeGrafter"/>
</dbReference>
<feature type="compositionally biased region" description="Low complexity" evidence="1">
    <location>
        <begin position="551"/>
        <end position="563"/>
    </location>
</feature>
<evidence type="ECO:0000256" key="2">
    <source>
        <dbReference type="SAM" id="SignalP"/>
    </source>
</evidence>
<feature type="chain" id="PRO_5013249113" evidence="2">
    <location>
        <begin position="27"/>
        <end position="2686"/>
    </location>
</feature>
<evidence type="ECO:0000256" key="1">
    <source>
        <dbReference type="SAM" id="MobiDB-lite"/>
    </source>
</evidence>
<keyword evidence="2" id="KW-0732">Signal</keyword>
<feature type="region of interest" description="Disordered" evidence="1">
    <location>
        <begin position="957"/>
        <end position="1028"/>
    </location>
</feature>
<dbReference type="Pfam" id="PF00078">
    <property type="entry name" value="RVT_1"/>
    <property type="match status" value="1"/>
</dbReference>